<evidence type="ECO:0000313" key="2">
    <source>
        <dbReference type="Proteomes" id="UP001441944"/>
    </source>
</evidence>
<comment type="caution">
    <text evidence="1">The sequence shown here is derived from an EMBL/GenBank/DDBJ whole genome shotgun (WGS) entry which is preliminary data.</text>
</comment>
<name>A0ABQ0ARQ3_9RHOB</name>
<gene>
    <name evidence="1" type="ORF">NBRC116598_40220</name>
</gene>
<dbReference type="InterPro" id="IPR016181">
    <property type="entry name" value="Acyl_CoA_acyltransferase"/>
</dbReference>
<dbReference type="EMBL" id="BAABWU010000024">
    <property type="protein sequence ID" value="GAA6198577.1"/>
    <property type="molecule type" value="Genomic_DNA"/>
</dbReference>
<protein>
    <recommendedName>
        <fullName evidence="3">Acetyltransferase (GNAT) domain-containing protein</fullName>
    </recommendedName>
</protein>
<sequence>MRLTDVALEDIVLHMNTPRVAEHMPLLGAKWTVDDARQFVAAKEEYWQRDGLGHWAVLSDEAYVGWGGFQKEGTEWDFGLVLTPGNFGLGMLISRKAIAFAKADPRIEFVTVLLPPSRRNLGALVRAGAKFTKEIEYDGQVFRKYRLETS</sequence>
<reference evidence="1 2" key="1">
    <citation type="submission" date="2024-04" db="EMBL/GenBank/DDBJ databases">
        <title>Draft genome sequence of Pseudophaeobacter arcticus NBRC 116598.</title>
        <authorList>
            <person name="Miyakawa T."/>
            <person name="Kusuya Y."/>
            <person name="Miura T."/>
        </authorList>
    </citation>
    <scope>NUCLEOTIDE SEQUENCE [LARGE SCALE GENOMIC DNA]</scope>
    <source>
        <strain evidence="1 2">SU-CL00105</strain>
    </source>
</reference>
<dbReference type="SUPFAM" id="SSF55729">
    <property type="entry name" value="Acyl-CoA N-acyltransferases (Nat)"/>
    <property type="match status" value="1"/>
</dbReference>
<dbReference type="Proteomes" id="UP001441944">
    <property type="component" value="Unassembled WGS sequence"/>
</dbReference>
<dbReference type="Gene3D" id="3.40.630.30">
    <property type="match status" value="1"/>
</dbReference>
<keyword evidence="2" id="KW-1185">Reference proteome</keyword>
<evidence type="ECO:0000313" key="1">
    <source>
        <dbReference type="EMBL" id="GAA6198577.1"/>
    </source>
</evidence>
<proteinExistence type="predicted"/>
<evidence type="ECO:0008006" key="3">
    <source>
        <dbReference type="Google" id="ProtNLM"/>
    </source>
</evidence>
<dbReference type="RefSeq" id="WP_353402485.1">
    <property type="nucleotide sequence ID" value="NZ_BAABWU010000024.1"/>
</dbReference>
<accession>A0ABQ0ARQ3</accession>
<organism evidence="1 2">
    <name type="scientific">Pseudophaeobacter arcticus</name>
    <dbReference type="NCBI Taxonomy" id="385492"/>
    <lineage>
        <taxon>Bacteria</taxon>
        <taxon>Pseudomonadati</taxon>
        <taxon>Pseudomonadota</taxon>
        <taxon>Alphaproteobacteria</taxon>
        <taxon>Rhodobacterales</taxon>
        <taxon>Paracoccaceae</taxon>
        <taxon>Pseudophaeobacter</taxon>
    </lineage>
</organism>